<dbReference type="Pfam" id="PF00337">
    <property type="entry name" value="Gal-bind_lectin"/>
    <property type="match status" value="1"/>
</dbReference>
<organism evidence="4 5">
    <name type="scientific">Tegillarca granosa</name>
    <name type="common">Malaysian cockle</name>
    <name type="synonym">Anadara granosa</name>
    <dbReference type="NCBI Taxonomy" id="220873"/>
    <lineage>
        <taxon>Eukaryota</taxon>
        <taxon>Metazoa</taxon>
        <taxon>Spiralia</taxon>
        <taxon>Lophotrochozoa</taxon>
        <taxon>Mollusca</taxon>
        <taxon>Bivalvia</taxon>
        <taxon>Autobranchia</taxon>
        <taxon>Pteriomorphia</taxon>
        <taxon>Arcoida</taxon>
        <taxon>Arcoidea</taxon>
        <taxon>Arcidae</taxon>
        <taxon>Tegillarca</taxon>
    </lineage>
</organism>
<comment type="caution">
    <text evidence="4">The sequence shown here is derived from an EMBL/GenBank/DDBJ whole genome shotgun (WGS) entry which is preliminary data.</text>
</comment>
<dbReference type="PROSITE" id="PS51304">
    <property type="entry name" value="GALECTIN"/>
    <property type="match status" value="1"/>
</dbReference>
<dbReference type="Gene3D" id="2.60.120.200">
    <property type="match status" value="1"/>
</dbReference>
<evidence type="ECO:0000256" key="2">
    <source>
        <dbReference type="RuleBase" id="RU102079"/>
    </source>
</evidence>
<accession>A0ABQ9F7T2</accession>
<dbReference type="SMART" id="SM00908">
    <property type="entry name" value="Gal-bind_lectin"/>
    <property type="match status" value="1"/>
</dbReference>
<dbReference type="SMART" id="SM00276">
    <property type="entry name" value="GLECT"/>
    <property type="match status" value="1"/>
</dbReference>
<evidence type="ECO:0000313" key="4">
    <source>
        <dbReference type="EMBL" id="KAJ8312340.1"/>
    </source>
</evidence>
<evidence type="ECO:0000259" key="3">
    <source>
        <dbReference type="PROSITE" id="PS51304"/>
    </source>
</evidence>
<dbReference type="PANTHER" id="PTHR11346:SF147">
    <property type="entry name" value="GALECTIN"/>
    <property type="match status" value="1"/>
</dbReference>
<dbReference type="InterPro" id="IPR044156">
    <property type="entry name" value="Galectin-like"/>
</dbReference>
<dbReference type="PANTHER" id="PTHR11346">
    <property type="entry name" value="GALECTIN"/>
    <property type="match status" value="1"/>
</dbReference>
<dbReference type="CDD" id="cd00070">
    <property type="entry name" value="GLECT"/>
    <property type="match status" value="1"/>
</dbReference>
<dbReference type="Proteomes" id="UP001217089">
    <property type="component" value="Unassembled WGS sequence"/>
</dbReference>
<evidence type="ECO:0000313" key="5">
    <source>
        <dbReference type="Proteomes" id="UP001217089"/>
    </source>
</evidence>
<reference evidence="4 5" key="1">
    <citation type="submission" date="2022-12" db="EMBL/GenBank/DDBJ databases">
        <title>Chromosome-level genome of Tegillarca granosa.</title>
        <authorList>
            <person name="Kim J."/>
        </authorList>
    </citation>
    <scope>NUCLEOTIDE SEQUENCE [LARGE SCALE GENOMIC DNA]</scope>
    <source>
        <strain evidence="4">Teg-2019</strain>
        <tissue evidence="4">Adductor muscle</tissue>
    </source>
</reference>
<name>A0ABQ9F7T2_TEGGR</name>
<protein>
    <recommendedName>
        <fullName evidence="2">Galectin</fullName>
    </recommendedName>
</protein>
<sequence>MSACRSLMFQPSVPVVTTINGGFSNDRMVYICGTPRYGAQRFTINLQERDDPNPGDIGLHFDVRINAGGVRDVVVRNNCEGGSWGIEERDTPYFPFRSNEKFYLIIHATWDKYIISVNNQPFVHFRLRGGPLHKYSVINVKGDIDLTEVSYQ</sequence>
<keyword evidence="1 2" id="KW-0430">Lectin</keyword>
<feature type="domain" description="Galectin" evidence="3">
    <location>
        <begin position="15"/>
        <end position="152"/>
    </location>
</feature>
<evidence type="ECO:0000256" key="1">
    <source>
        <dbReference type="ARBA" id="ARBA00022734"/>
    </source>
</evidence>
<dbReference type="EMBL" id="JARBDR010000440">
    <property type="protein sequence ID" value="KAJ8312340.1"/>
    <property type="molecule type" value="Genomic_DNA"/>
</dbReference>
<dbReference type="InterPro" id="IPR013320">
    <property type="entry name" value="ConA-like_dom_sf"/>
</dbReference>
<keyword evidence="5" id="KW-1185">Reference proteome</keyword>
<gene>
    <name evidence="4" type="ORF">KUTeg_009713</name>
</gene>
<dbReference type="InterPro" id="IPR001079">
    <property type="entry name" value="Galectin_CRD"/>
</dbReference>
<dbReference type="SUPFAM" id="SSF49899">
    <property type="entry name" value="Concanavalin A-like lectins/glucanases"/>
    <property type="match status" value="1"/>
</dbReference>
<proteinExistence type="predicted"/>